<sequence>MQLKAKTWFFVLKDSFMAHSRVLTVAAVTNKNIEMAALNAHNYYRTILANGTVSTSIDQLPKANYMIKLKWDDSLAKKADGFGCNDSVNATVKYPAGKSNIAWIEGDRAKLGEEYRAVAAAVHEWWNPVYTSTLSGRNLRVTKKLYKELPKFVKIAFAYNEKVGCAVNSCDDKALVRCIYDYVPTVKTMPLYVKGKVCELCTETGERCEASLCVVEDEEEEEEED</sequence>
<dbReference type="Proteomes" id="UP000270094">
    <property type="component" value="Unassembled WGS sequence"/>
</dbReference>
<dbReference type="CDD" id="cd05380">
    <property type="entry name" value="CAP_euk"/>
    <property type="match status" value="1"/>
</dbReference>
<name>A0A3P7J0F0_STRVU</name>
<feature type="domain" description="SCP" evidence="1">
    <location>
        <begin position="32"/>
        <end position="184"/>
    </location>
</feature>
<proteinExistence type="predicted"/>
<dbReference type="SUPFAM" id="SSF55797">
    <property type="entry name" value="PR-1-like"/>
    <property type="match status" value="1"/>
</dbReference>
<evidence type="ECO:0000313" key="2">
    <source>
        <dbReference type="EMBL" id="VDM76376.1"/>
    </source>
</evidence>
<evidence type="ECO:0000313" key="3">
    <source>
        <dbReference type="Proteomes" id="UP000270094"/>
    </source>
</evidence>
<dbReference type="Pfam" id="PF00188">
    <property type="entry name" value="CAP"/>
    <property type="match status" value="1"/>
</dbReference>
<dbReference type="InterPro" id="IPR035940">
    <property type="entry name" value="CAP_sf"/>
</dbReference>
<organism evidence="2 3">
    <name type="scientific">Strongylus vulgaris</name>
    <name type="common">Blood worm</name>
    <dbReference type="NCBI Taxonomy" id="40348"/>
    <lineage>
        <taxon>Eukaryota</taxon>
        <taxon>Metazoa</taxon>
        <taxon>Ecdysozoa</taxon>
        <taxon>Nematoda</taxon>
        <taxon>Chromadorea</taxon>
        <taxon>Rhabditida</taxon>
        <taxon>Rhabditina</taxon>
        <taxon>Rhabditomorpha</taxon>
        <taxon>Strongyloidea</taxon>
        <taxon>Strongylidae</taxon>
        <taxon>Strongylus</taxon>
    </lineage>
</organism>
<dbReference type="AlphaFoldDB" id="A0A3P7J0F0"/>
<reference evidence="2 3" key="1">
    <citation type="submission" date="2018-11" db="EMBL/GenBank/DDBJ databases">
        <authorList>
            <consortium name="Pathogen Informatics"/>
        </authorList>
    </citation>
    <scope>NUCLEOTIDE SEQUENCE [LARGE SCALE GENOMIC DNA]</scope>
</reference>
<dbReference type="SMART" id="SM00198">
    <property type="entry name" value="SCP"/>
    <property type="match status" value="1"/>
</dbReference>
<evidence type="ECO:0000259" key="1">
    <source>
        <dbReference type="SMART" id="SM00198"/>
    </source>
</evidence>
<accession>A0A3P7J0F0</accession>
<dbReference type="OrthoDB" id="5874910at2759"/>
<dbReference type="Gene3D" id="3.40.33.10">
    <property type="entry name" value="CAP"/>
    <property type="match status" value="1"/>
</dbReference>
<protein>
    <recommendedName>
        <fullName evidence="1">SCP domain-containing protein</fullName>
    </recommendedName>
</protein>
<dbReference type="EMBL" id="UYYB01096876">
    <property type="protein sequence ID" value="VDM76376.1"/>
    <property type="molecule type" value="Genomic_DNA"/>
</dbReference>
<gene>
    <name evidence="2" type="ORF">SVUK_LOCUS11374</name>
</gene>
<keyword evidence="3" id="KW-1185">Reference proteome</keyword>
<dbReference type="InterPro" id="IPR014044">
    <property type="entry name" value="CAP_dom"/>
</dbReference>